<protein>
    <submittedName>
        <fullName evidence="1">Uncharacterized protein</fullName>
    </submittedName>
</protein>
<dbReference type="Proteomes" id="UP001341840">
    <property type="component" value="Unassembled WGS sequence"/>
</dbReference>
<gene>
    <name evidence="1" type="ORF">PIB30_047518</name>
</gene>
<proteinExistence type="predicted"/>
<evidence type="ECO:0000313" key="1">
    <source>
        <dbReference type="EMBL" id="MED6196435.1"/>
    </source>
</evidence>
<name>A0ABU6XH04_9FABA</name>
<evidence type="ECO:0000313" key="2">
    <source>
        <dbReference type="Proteomes" id="UP001341840"/>
    </source>
</evidence>
<organism evidence="1 2">
    <name type="scientific">Stylosanthes scabra</name>
    <dbReference type="NCBI Taxonomy" id="79078"/>
    <lineage>
        <taxon>Eukaryota</taxon>
        <taxon>Viridiplantae</taxon>
        <taxon>Streptophyta</taxon>
        <taxon>Embryophyta</taxon>
        <taxon>Tracheophyta</taxon>
        <taxon>Spermatophyta</taxon>
        <taxon>Magnoliopsida</taxon>
        <taxon>eudicotyledons</taxon>
        <taxon>Gunneridae</taxon>
        <taxon>Pentapetalae</taxon>
        <taxon>rosids</taxon>
        <taxon>fabids</taxon>
        <taxon>Fabales</taxon>
        <taxon>Fabaceae</taxon>
        <taxon>Papilionoideae</taxon>
        <taxon>50 kb inversion clade</taxon>
        <taxon>dalbergioids sensu lato</taxon>
        <taxon>Dalbergieae</taxon>
        <taxon>Pterocarpus clade</taxon>
        <taxon>Stylosanthes</taxon>
    </lineage>
</organism>
<sequence>MVNIGELEVGIGNRGQRCQVVVLGCSMARRKSRASIELGVQGINYNGGSVDSLSLFITKMSFWRVTSRLTLDVNRFVFAQEPKLAILNLFQDRKRSGLSEGPRGSTTDGSPVIVLDRSGMTIITDRVSSS</sequence>
<keyword evidence="2" id="KW-1185">Reference proteome</keyword>
<reference evidence="1 2" key="1">
    <citation type="journal article" date="2023" name="Plants (Basel)">
        <title>Bridging the Gap: Combining Genomics and Transcriptomics Approaches to Understand Stylosanthes scabra, an Orphan Legume from the Brazilian Caatinga.</title>
        <authorList>
            <person name="Ferreira-Neto J.R.C."/>
            <person name="da Silva M.D."/>
            <person name="Binneck E."/>
            <person name="de Melo N.F."/>
            <person name="da Silva R.H."/>
            <person name="de Melo A.L.T.M."/>
            <person name="Pandolfi V."/>
            <person name="Bustamante F.O."/>
            <person name="Brasileiro-Vidal A.C."/>
            <person name="Benko-Iseppon A.M."/>
        </authorList>
    </citation>
    <scope>NUCLEOTIDE SEQUENCE [LARGE SCALE GENOMIC DNA]</scope>
    <source>
        <tissue evidence="1">Leaves</tissue>
    </source>
</reference>
<accession>A0ABU6XH04</accession>
<dbReference type="EMBL" id="JASCZI010211753">
    <property type="protein sequence ID" value="MED6196435.1"/>
    <property type="molecule type" value="Genomic_DNA"/>
</dbReference>
<comment type="caution">
    <text evidence="1">The sequence shown here is derived from an EMBL/GenBank/DDBJ whole genome shotgun (WGS) entry which is preliminary data.</text>
</comment>